<comment type="caution">
    <text evidence="13">The sequence shown here is derived from an EMBL/GenBank/DDBJ whole genome shotgun (WGS) entry which is preliminary data.</text>
</comment>
<evidence type="ECO:0000256" key="3">
    <source>
        <dbReference type="ARBA" id="ARBA00009553"/>
    </source>
</evidence>
<feature type="binding site" evidence="10">
    <location>
        <position position="604"/>
    </location>
    <ligand>
        <name>L-methionine</name>
        <dbReference type="ChEBI" id="CHEBI:57844"/>
    </ligand>
</feature>
<keyword evidence="14" id="KW-1185">Reference proteome</keyword>
<dbReference type="GO" id="GO:0032259">
    <property type="term" value="P:methylation"/>
    <property type="evidence" value="ECO:0007669"/>
    <property type="project" value="UniProtKB-KW"/>
</dbReference>
<evidence type="ECO:0000259" key="11">
    <source>
        <dbReference type="Pfam" id="PF01717"/>
    </source>
</evidence>
<dbReference type="Proteomes" id="UP000620127">
    <property type="component" value="Unassembled WGS sequence"/>
</dbReference>
<dbReference type="PIRSF" id="PIRSF000382">
    <property type="entry name" value="MeTrfase_B12_ind"/>
    <property type="match status" value="1"/>
</dbReference>
<feature type="binding site" evidence="10">
    <location>
        <position position="648"/>
    </location>
    <ligand>
        <name>Zn(2+)</name>
        <dbReference type="ChEBI" id="CHEBI:29105"/>
        <note>catalytic</note>
    </ligand>
</feature>
<dbReference type="HAMAP" id="MF_00172">
    <property type="entry name" value="Meth_synth"/>
    <property type="match status" value="1"/>
</dbReference>
<dbReference type="InterPro" id="IPR006276">
    <property type="entry name" value="Cobalamin-indep_Met_synthase"/>
</dbReference>
<dbReference type="Pfam" id="PF01717">
    <property type="entry name" value="Meth_synt_2"/>
    <property type="match status" value="1"/>
</dbReference>
<feature type="binding site" evidence="10">
    <location>
        <begin position="436"/>
        <end position="438"/>
    </location>
    <ligand>
        <name>L-methionine</name>
        <dbReference type="ChEBI" id="CHEBI:57844"/>
    </ligand>
</feature>
<dbReference type="NCBIfam" id="TIGR01371">
    <property type="entry name" value="met_syn_B12ind"/>
    <property type="match status" value="1"/>
</dbReference>
<dbReference type="Pfam" id="PF08267">
    <property type="entry name" value="Meth_synt_1"/>
    <property type="match status" value="1"/>
</dbReference>
<protein>
    <recommendedName>
        <fullName evidence="10">5-methyltetrahydropteroyltriglutamate--homocysteine methyltransferase</fullName>
        <ecNumber evidence="10">2.1.1.14</ecNumber>
    </recommendedName>
    <alternativeName>
        <fullName evidence="10">Cobalamin-independent methionine synthase</fullName>
    </alternativeName>
    <alternativeName>
        <fullName evidence="10">Methionine synthase, vitamin-B12 independent isozyme</fullName>
    </alternativeName>
</protein>
<keyword evidence="4 10" id="KW-0489">Methyltransferase</keyword>
<dbReference type="SUPFAM" id="SSF51726">
    <property type="entry name" value="UROD/MetE-like"/>
    <property type="match status" value="2"/>
</dbReference>
<dbReference type="EMBL" id="BMYT01000006">
    <property type="protein sequence ID" value="GGX22358.1"/>
    <property type="molecule type" value="Genomic_DNA"/>
</dbReference>
<evidence type="ECO:0000256" key="6">
    <source>
        <dbReference type="ARBA" id="ARBA00022679"/>
    </source>
</evidence>
<dbReference type="CDD" id="cd03312">
    <property type="entry name" value="CIMS_N_terminal_like"/>
    <property type="match status" value="1"/>
</dbReference>
<feature type="active site" description="Proton donor" evidence="10">
    <location>
        <position position="699"/>
    </location>
</feature>
<dbReference type="GO" id="GO:0008168">
    <property type="term" value="F:methyltransferase activity"/>
    <property type="evidence" value="ECO:0007669"/>
    <property type="project" value="UniProtKB-KW"/>
</dbReference>
<dbReference type="InterPro" id="IPR038071">
    <property type="entry name" value="UROD/MetE-like_sf"/>
</dbReference>
<evidence type="ECO:0000259" key="12">
    <source>
        <dbReference type="Pfam" id="PF08267"/>
    </source>
</evidence>
<keyword evidence="8 10" id="KW-0862">Zinc</keyword>
<evidence type="ECO:0000313" key="14">
    <source>
        <dbReference type="Proteomes" id="UP000620127"/>
    </source>
</evidence>
<organism evidence="13 14">
    <name type="scientific">Undibacterium macrobrachii</name>
    <dbReference type="NCBI Taxonomy" id="1119058"/>
    <lineage>
        <taxon>Bacteria</taxon>
        <taxon>Pseudomonadati</taxon>
        <taxon>Pseudomonadota</taxon>
        <taxon>Betaproteobacteria</taxon>
        <taxon>Burkholderiales</taxon>
        <taxon>Oxalobacteraceae</taxon>
        <taxon>Undibacterium</taxon>
    </lineage>
</organism>
<feature type="binding site" evidence="10">
    <location>
        <position position="489"/>
    </location>
    <ligand>
        <name>L-homocysteine</name>
        <dbReference type="ChEBI" id="CHEBI:58199"/>
    </ligand>
</feature>
<keyword evidence="9 10" id="KW-0486">Methionine biosynthesis</keyword>
<evidence type="ECO:0000256" key="9">
    <source>
        <dbReference type="ARBA" id="ARBA00023167"/>
    </source>
</evidence>
<dbReference type="EC" id="2.1.1.14" evidence="10"/>
<feature type="binding site" evidence="10">
    <location>
        <position position="731"/>
    </location>
    <ligand>
        <name>Zn(2+)</name>
        <dbReference type="ChEBI" id="CHEBI:29105"/>
        <note>catalytic</note>
    </ligand>
</feature>
<feature type="binding site" evidence="10">
    <location>
        <position position="646"/>
    </location>
    <ligand>
        <name>Zn(2+)</name>
        <dbReference type="ChEBI" id="CHEBI:29105"/>
        <note>catalytic</note>
    </ligand>
</feature>
<dbReference type="InterPro" id="IPR002629">
    <property type="entry name" value="Met_Synth_C/arc"/>
</dbReference>
<dbReference type="NCBIfam" id="NF003556">
    <property type="entry name" value="PRK05222.1"/>
    <property type="match status" value="1"/>
</dbReference>
<sequence>MSIAHILGFPRIGAQRELKFAQEAFWRGEINEATLRDVGSDLRARHWALQQEAGLDFVTVGDFAWYDQVLSTLSLFGALPIRYGFDGQHTSLENYFTAARGNAQHVAMEMTKWFDTNYHYLVPEWTADTEFQLQKNNALLEEVRQAQQLGHRVKVSLLGPLSLLYLGKVKSGLNSSLDLLHKILPAYQNLLSALQEIGVEWVQIDEPILVVDLSPEWLRAFQPSYQLLSAKAPKLLLTTYFDAVAEHADLLHRLPVDGVHIDVVRAPQQLDALLKDWPQGRVLSLGVIDGRNIWRADLSTLLQRYLPVHAQLQAKRAPLWLAASCSLLHVPVDLDVENKLDPELRSWLAFAVQKLTEIVSLKHALDGRLETVQAQFTLADAALQSRRVSKRIHIDAVQKRLTQVQHSDAERKSPFAQRIIAQQQRFDLPLFPTTTIGSFPQTTTIRQARAAYKRGGLKHLEYLEAMRAEIAHVVAAQEKIGLDVLVHGEAERNDMVEYFGEQLWGYGFTQFGWVQSYGSRCVKPPFIYGDVCRPEAMTVTWSAYAQSLTQKPMKGMLTGPITMLQWSFVRDDQPRSTTALQIALALRDEVADLEKAGIGMIQIDEPAFREGLPLKQKDWTAYLENAVYAFKLCSAVVSDETQIHTHMCYAEFNDILPWIAAMDADVISIETSRSAMELLEGFSDFAYPNHIGPGVYDIHSPRVAKMSEMQTLLQKARQLLPDQSIWVNPDCGLKTRAWPEALAALEHMVQAAKLLRASCEELEEDPHQNCC</sequence>
<dbReference type="PANTHER" id="PTHR30519">
    <property type="entry name" value="5-METHYLTETRAHYDROPTEROYLTRIGLUTAMATE--HOMOCYSTEINE METHYLTRANSFERASE"/>
    <property type="match status" value="1"/>
</dbReference>
<comment type="similarity">
    <text evidence="3 10">Belongs to the vitamin-B12 independent methionine synthase family.</text>
</comment>
<evidence type="ECO:0000256" key="8">
    <source>
        <dbReference type="ARBA" id="ARBA00022833"/>
    </source>
</evidence>
<feature type="binding site" evidence="10">
    <location>
        <begin position="436"/>
        <end position="438"/>
    </location>
    <ligand>
        <name>L-homocysteine</name>
        <dbReference type="ChEBI" id="CHEBI:58199"/>
    </ligand>
</feature>
<accession>A0ABQ2XM32</accession>
<dbReference type="RefSeq" id="WP_189347188.1">
    <property type="nucleotide sequence ID" value="NZ_BMYT01000006.1"/>
</dbReference>
<evidence type="ECO:0000256" key="10">
    <source>
        <dbReference type="HAMAP-Rule" id="MF_00172"/>
    </source>
</evidence>
<dbReference type="CDD" id="cd03311">
    <property type="entry name" value="CIMS_C_terminal_like"/>
    <property type="match status" value="1"/>
</dbReference>
<feature type="binding site" evidence="10">
    <location>
        <begin position="520"/>
        <end position="521"/>
    </location>
    <ligand>
        <name>5-methyltetrahydropteroyltri-L-glutamate</name>
        <dbReference type="ChEBI" id="CHEBI:58207"/>
    </ligand>
</feature>
<keyword evidence="7 10" id="KW-0479">Metal-binding</keyword>
<keyword evidence="10" id="KW-0677">Repeat</keyword>
<evidence type="ECO:0000256" key="7">
    <source>
        <dbReference type="ARBA" id="ARBA00022723"/>
    </source>
</evidence>
<evidence type="ECO:0000313" key="13">
    <source>
        <dbReference type="EMBL" id="GGX22358.1"/>
    </source>
</evidence>
<proteinExistence type="inferred from homology"/>
<feature type="domain" description="Cobalamin-independent methionine synthase MetE C-terminal/archaeal" evidence="11">
    <location>
        <begin position="431"/>
        <end position="753"/>
    </location>
</feature>
<feature type="binding site" evidence="10">
    <location>
        <position position="610"/>
    </location>
    <ligand>
        <name>5-methyltetrahydropteroyltri-L-glutamate</name>
        <dbReference type="ChEBI" id="CHEBI:58207"/>
    </ligand>
</feature>
<dbReference type="Gene3D" id="3.20.20.210">
    <property type="match status" value="2"/>
</dbReference>
<name>A0ABQ2XM32_9BURK</name>
<keyword evidence="5 10" id="KW-0028">Amino-acid biosynthesis</keyword>
<evidence type="ECO:0000256" key="2">
    <source>
        <dbReference type="ARBA" id="ARBA00004681"/>
    </source>
</evidence>
<feature type="binding site" evidence="10">
    <location>
        <begin position="16"/>
        <end position="19"/>
    </location>
    <ligand>
        <name>5-methyltetrahydropteroyltri-L-glutamate</name>
        <dbReference type="ChEBI" id="CHEBI:58207"/>
    </ligand>
</feature>
<reference evidence="14" key="1">
    <citation type="journal article" date="2019" name="Int. J. Syst. Evol. Microbiol.">
        <title>The Global Catalogue of Microorganisms (GCM) 10K type strain sequencing project: providing services to taxonomists for standard genome sequencing and annotation.</title>
        <authorList>
            <consortium name="The Broad Institute Genomics Platform"/>
            <consortium name="The Broad Institute Genome Sequencing Center for Infectious Disease"/>
            <person name="Wu L."/>
            <person name="Ma J."/>
        </authorList>
    </citation>
    <scope>NUCLEOTIDE SEQUENCE [LARGE SCALE GENOMIC DNA]</scope>
    <source>
        <strain evidence="14">KCTC 23916</strain>
    </source>
</reference>
<feature type="binding site" evidence="10">
    <location>
        <position position="604"/>
    </location>
    <ligand>
        <name>L-homocysteine</name>
        <dbReference type="ChEBI" id="CHEBI:58199"/>
    </ligand>
</feature>
<evidence type="ECO:0000256" key="4">
    <source>
        <dbReference type="ARBA" id="ARBA00022603"/>
    </source>
</evidence>
<feature type="binding site" evidence="10">
    <location>
        <position position="670"/>
    </location>
    <ligand>
        <name>Zn(2+)</name>
        <dbReference type="ChEBI" id="CHEBI:29105"/>
        <note>catalytic</note>
    </ligand>
</feature>
<comment type="function">
    <text evidence="1 10">Catalyzes the transfer of a methyl group from 5-methyltetrahydrofolate to homocysteine resulting in methionine formation.</text>
</comment>
<feature type="domain" description="Cobalamin-independent methionine synthase MetE N-terminal" evidence="12">
    <location>
        <begin position="4"/>
        <end position="308"/>
    </location>
</feature>
<keyword evidence="6 10" id="KW-0808">Transferase</keyword>
<feature type="binding site" evidence="10">
    <location>
        <position position="566"/>
    </location>
    <ligand>
        <name>5-methyltetrahydropteroyltri-L-glutamate</name>
        <dbReference type="ChEBI" id="CHEBI:58207"/>
    </ligand>
</feature>
<comment type="catalytic activity">
    <reaction evidence="10">
        <text>5-methyltetrahydropteroyltri-L-glutamate + L-homocysteine = tetrahydropteroyltri-L-glutamate + L-methionine</text>
        <dbReference type="Rhea" id="RHEA:21196"/>
        <dbReference type="ChEBI" id="CHEBI:57844"/>
        <dbReference type="ChEBI" id="CHEBI:58140"/>
        <dbReference type="ChEBI" id="CHEBI:58199"/>
        <dbReference type="ChEBI" id="CHEBI:58207"/>
        <dbReference type="EC" id="2.1.1.14"/>
    </reaction>
</comment>
<feature type="binding site" evidence="10">
    <location>
        <position position="489"/>
    </location>
    <ligand>
        <name>L-methionine</name>
        <dbReference type="ChEBI" id="CHEBI:57844"/>
    </ligand>
</feature>
<evidence type="ECO:0000256" key="1">
    <source>
        <dbReference type="ARBA" id="ARBA00002777"/>
    </source>
</evidence>
<dbReference type="InterPro" id="IPR013215">
    <property type="entry name" value="Cbl-indep_Met_Synth_N"/>
</dbReference>
<feature type="binding site" evidence="10">
    <location>
        <position position="112"/>
    </location>
    <ligand>
        <name>5-methyltetrahydropteroyltri-L-glutamate</name>
        <dbReference type="ChEBI" id="CHEBI:58207"/>
    </ligand>
</feature>
<gene>
    <name evidence="10 13" type="primary">metE</name>
    <name evidence="13" type="ORF">GCM10011282_30490</name>
</gene>
<comment type="pathway">
    <text evidence="2 10">Amino-acid biosynthesis; L-methionine biosynthesis via de novo pathway; L-methionine from L-homocysteine (MetE route): step 1/1.</text>
</comment>
<evidence type="ECO:0000256" key="5">
    <source>
        <dbReference type="ARBA" id="ARBA00022605"/>
    </source>
</evidence>
<comment type="cofactor">
    <cofactor evidence="10">
        <name>Zn(2+)</name>
        <dbReference type="ChEBI" id="CHEBI:29105"/>
    </cofactor>
    <text evidence="10">Binds 1 zinc ion per subunit.</text>
</comment>